<organism evidence="2 3">
    <name type="scientific">Paxillus rubicundulus Ve08.2h10</name>
    <dbReference type="NCBI Taxonomy" id="930991"/>
    <lineage>
        <taxon>Eukaryota</taxon>
        <taxon>Fungi</taxon>
        <taxon>Dikarya</taxon>
        <taxon>Basidiomycota</taxon>
        <taxon>Agaricomycotina</taxon>
        <taxon>Agaricomycetes</taxon>
        <taxon>Agaricomycetidae</taxon>
        <taxon>Boletales</taxon>
        <taxon>Paxilineae</taxon>
        <taxon>Paxillaceae</taxon>
        <taxon>Paxillus</taxon>
    </lineage>
</organism>
<dbReference type="Proteomes" id="UP000054538">
    <property type="component" value="Unassembled WGS sequence"/>
</dbReference>
<dbReference type="EMBL" id="KN824854">
    <property type="protein sequence ID" value="KIK99629.1"/>
    <property type="molecule type" value="Genomic_DNA"/>
</dbReference>
<accession>A0A0D0E9P7</accession>
<name>A0A0D0E9P7_9AGAM</name>
<dbReference type="InterPro" id="IPR029058">
    <property type="entry name" value="AB_hydrolase_fold"/>
</dbReference>
<reference evidence="3" key="2">
    <citation type="submission" date="2015-01" db="EMBL/GenBank/DDBJ databases">
        <title>Evolutionary Origins and Diversification of the Mycorrhizal Mutualists.</title>
        <authorList>
            <consortium name="DOE Joint Genome Institute"/>
            <consortium name="Mycorrhizal Genomics Consortium"/>
            <person name="Kohler A."/>
            <person name="Kuo A."/>
            <person name="Nagy L.G."/>
            <person name="Floudas D."/>
            <person name="Copeland A."/>
            <person name="Barry K.W."/>
            <person name="Cichocki N."/>
            <person name="Veneault-Fourrey C."/>
            <person name="LaButti K."/>
            <person name="Lindquist E.A."/>
            <person name="Lipzen A."/>
            <person name="Lundell T."/>
            <person name="Morin E."/>
            <person name="Murat C."/>
            <person name="Riley R."/>
            <person name="Ohm R."/>
            <person name="Sun H."/>
            <person name="Tunlid A."/>
            <person name="Henrissat B."/>
            <person name="Grigoriev I.V."/>
            <person name="Hibbett D.S."/>
            <person name="Martin F."/>
        </authorList>
    </citation>
    <scope>NUCLEOTIDE SEQUENCE [LARGE SCALE GENOMIC DNA]</scope>
    <source>
        <strain evidence="3">Ve08.2h10</strain>
    </source>
</reference>
<evidence type="ECO:0000313" key="2">
    <source>
        <dbReference type="EMBL" id="KIK99629.1"/>
    </source>
</evidence>
<dbReference type="STRING" id="930991.A0A0D0E9P7"/>
<evidence type="ECO:0000259" key="1">
    <source>
        <dbReference type="Pfam" id="PF09994"/>
    </source>
</evidence>
<dbReference type="AlphaFoldDB" id="A0A0D0E9P7"/>
<dbReference type="HOGENOM" id="CLU_005049_5_0_1"/>
<dbReference type="Pfam" id="PF09994">
    <property type="entry name" value="T6SS_Tle1-like_cat"/>
    <property type="match status" value="1"/>
</dbReference>
<protein>
    <recommendedName>
        <fullName evidence="1">T6SS Phospholipase effector Tle1-like catalytic domain-containing protein</fullName>
    </recommendedName>
</protein>
<dbReference type="InterPro" id="IPR018712">
    <property type="entry name" value="Tle1-like_cat"/>
</dbReference>
<dbReference type="PANTHER" id="PTHR33840:SF2">
    <property type="entry name" value="TLE1 PHOSPHOLIPASE DOMAIN-CONTAINING PROTEIN"/>
    <property type="match status" value="1"/>
</dbReference>
<proteinExistence type="predicted"/>
<dbReference type="OrthoDB" id="3162439at2759"/>
<gene>
    <name evidence="2" type="ORF">PAXRUDRAFT_822546</name>
</gene>
<dbReference type="InParanoid" id="A0A0D0E9P7"/>
<feature type="domain" description="T6SS Phospholipase effector Tle1-like catalytic" evidence="1">
    <location>
        <begin position="19"/>
        <end position="360"/>
    </location>
</feature>
<reference evidence="2 3" key="1">
    <citation type="submission" date="2014-04" db="EMBL/GenBank/DDBJ databases">
        <authorList>
            <consortium name="DOE Joint Genome Institute"/>
            <person name="Kuo A."/>
            <person name="Kohler A."/>
            <person name="Jargeat P."/>
            <person name="Nagy L.G."/>
            <person name="Floudas D."/>
            <person name="Copeland A."/>
            <person name="Barry K.W."/>
            <person name="Cichocki N."/>
            <person name="Veneault-Fourrey C."/>
            <person name="LaButti K."/>
            <person name="Lindquist E.A."/>
            <person name="Lipzen A."/>
            <person name="Lundell T."/>
            <person name="Morin E."/>
            <person name="Murat C."/>
            <person name="Sun H."/>
            <person name="Tunlid A."/>
            <person name="Henrissat B."/>
            <person name="Grigoriev I.V."/>
            <person name="Hibbett D.S."/>
            <person name="Martin F."/>
            <person name="Nordberg H.P."/>
            <person name="Cantor M.N."/>
            <person name="Hua S.X."/>
        </authorList>
    </citation>
    <scope>NUCLEOTIDE SEQUENCE [LARGE SCALE GENOMIC DNA]</scope>
    <source>
        <strain evidence="2 3">Ve08.2h10</strain>
    </source>
</reference>
<evidence type="ECO:0000313" key="3">
    <source>
        <dbReference type="Proteomes" id="UP000054538"/>
    </source>
</evidence>
<keyword evidence="3" id="KW-1185">Reference proteome</keyword>
<dbReference type="PANTHER" id="PTHR33840">
    <property type="match status" value="1"/>
</dbReference>
<sequence length="535" mass="59401">MPETRSSGMPAGGPARPPRMIVLCFDGTSGQFDSANSNVVKFYALLRKDCPEQQLVYYQAGIGTYFAPGVVSPLWTPLAQLLDEAVAWYLDAHVMGGYKYLMENYRPGDKIYLFGFSRGAYTARALAGMLGKVGLLQRDNVQQVSFAYKAYMRSDKEGIKLAARFKRTFSQEVAVDFVGVWDTVQSTGVLVNRILPFTDSNTSIRVFRQALALDEHRSRFRPNLYHWPTPNIDSDSEETPLSVAQQAAGLGKAAIQTIKAMKSAILSIVNRREKTGTTQTKNYGSLTERSETGDVARVPDGELISEAPQSAMEFVAEESYPLTDVLEVWFAGCHSDIGGGNVQDDVKVSLAQITLHWMVDHVIQSNCDILFDGAALAQIGYTAPACILKPQVTTVPEETPLNVNGPNPSPVTLAPPSADTTAVIKESIGHIDHKLAKEPSQAASEPSPELSNALAPLFDELKLSKWWWLLEVTPFSYTWQDSDGVWHRKMSFNFGKGRVIPFKQPKFHHTVKERMAYQPLNYKPRAIYDHHEVYV</sequence>
<dbReference type="SUPFAM" id="SSF53474">
    <property type="entry name" value="alpha/beta-Hydrolases"/>
    <property type="match status" value="1"/>
</dbReference>